<accession>A0AAJ0CIK8</accession>
<organism evidence="5 6">
    <name type="scientific">Conoideocrella luteorostrata</name>
    <dbReference type="NCBI Taxonomy" id="1105319"/>
    <lineage>
        <taxon>Eukaryota</taxon>
        <taxon>Fungi</taxon>
        <taxon>Dikarya</taxon>
        <taxon>Ascomycota</taxon>
        <taxon>Pezizomycotina</taxon>
        <taxon>Sordariomycetes</taxon>
        <taxon>Hypocreomycetidae</taxon>
        <taxon>Hypocreales</taxon>
        <taxon>Clavicipitaceae</taxon>
        <taxon>Conoideocrella</taxon>
    </lineage>
</organism>
<dbReference type="Proteomes" id="UP001251528">
    <property type="component" value="Unassembled WGS sequence"/>
</dbReference>
<feature type="compositionally biased region" description="Polar residues" evidence="4">
    <location>
        <begin position="390"/>
        <end position="401"/>
    </location>
</feature>
<feature type="compositionally biased region" description="Basic and acidic residues" evidence="4">
    <location>
        <begin position="376"/>
        <end position="389"/>
    </location>
</feature>
<keyword evidence="2" id="KW-0378">Hydrolase</keyword>
<name>A0AAJ0CIK8_9HYPO</name>
<dbReference type="PANTHER" id="PTHR23240">
    <property type="entry name" value="DNA CROSS-LINK REPAIR PROTEIN PSO2/SNM1-RELATED"/>
    <property type="match status" value="1"/>
</dbReference>
<dbReference type="GO" id="GO:0000723">
    <property type="term" value="P:telomere maintenance"/>
    <property type="evidence" value="ECO:0007669"/>
    <property type="project" value="TreeGrafter"/>
</dbReference>
<evidence type="ECO:0000256" key="4">
    <source>
        <dbReference type="SAM" id="MobiDB-lite"/>
    </source>
</evidence>
<keyword evidence="3" id="KW-0269">Exonuclease</keyword>
<dbReference type="GO" id="GO:0036297">
    <property type="term" value="P:interstrand cross-link repair"/>
    <property type="evidence" value="ECO:0007669"/>
    <property type="project" value="TreeGrafter"/>
</dbReference>
<gene>
    <name evidence="5" type="ORF">QQS21_009032</name>
</gene>
<keyword evidence="6" id="KW-1185">Reference proteome</keyword>
<dbReference type="Gene3D" id="3.60.15.10">
    <property type="entry name" value="Ribonuclease Z/Hydroxyacylglutathione hydrolase-like"/>
    <property type="match status" value="1"/>
</dbReference>
<dbReference type="InterPro" id="IPR036866">
    <property type="entry name" value="RibonucZ/Hydroxyglut_hydro"/>
</dbReference>
<dbReference type="AlphaFoldDB" id="A0AAJ0CIK8"/>
<dbReference type="SUPFAM" id="SSF56281">
    <property type="entry name" value="Metallo-hydrolase/oxidoreductase"/>
    <property type="match status" value="1"/>
</dbReference>
<evidence type="ECO:0000313" key="5">
    <source>
        <dbReference type="EMBL" id="KAK2593267.1"/>
    </source>
</evidence>
<sequence length="511" mass="56557">MFLIEDEGKAVLYTGDVRAEPWFVNSIARNPVLLEYTCGLRKLDKLYLDTSFLDDIAFQSKSEGISYLLGQVAKYPPNTVFHFQAWTFGYEDVWIALSKALGSRIHVDGYKMRIFQSLKTRASNDSFSPEFHLASGVAALNGHMCGNRQHPGCLTSEHNVRIHSCEKATMCSAAKHPEVVKIRPIVCRLPNGGTITEAGVGGGGMDFSRQAELDLVTKQDIEELQKSLEIHDGFDCQMKEGITTALNNMAVSGRHLSLKMPIEEFDEEMSAGMISALKLLHQRLRNERAEVAAIPSNARADGLPKVILFPYARHSSYGELCHLVNLFNPKDIWPCTVDNWWIEKGASIQSLFGTYCSEQIFEHDQQMASLFGQQRDERFPEKKTPDPDTQRTLSSGASFSTAPIADRSIETEAPDSVQQQQQTNGSMAEPSLHACVFADLPPTAAPLPAVSQYFTAPAPGTNDSTASASRKRPYEEPAYYAMLSNNEGSESWTSIPLLSTNGNHHSVEVEL</sequence>
<dbReference type="GO" id="GO:0035312">
    <property type="term" value="F:5'-3' DNA exonuclease activity"/>
    <property type="evidence" value="ECO:0007669"/>
    <property type="project" value="TreeGrafter"/>
</dbReference>
<evidence type="ECO:0000256" key="2">
    <source>
        <dbReference type="ARBA" id="ARBA00022801"/>
    </source>
</evidence>
<proteinExistence type="predicted"/>
<evidence type="ECO:0000256" key="3">
    <source>
        <dbReference type="ARBA" id="ARBA00022839"/>
    </source>
</evidence>
<feature type="region of interest" description="Disordered" evidence="4">
    <location>
        <begin position="376"/>
        <end position="401"/>
    </location>
</feature>
<dbReference type="EMBL" id="JASWJB010000220">
    <property type="protein sequence ID" value="KAK2593267.1"/>
    <property type="molecule type" value="Genomic_DNA"/>
</dbReference>
<dbReference type="PANTHER" id="PTHR23240:SF8">
    <property type="entry name" value="PROTEIN ARTEMIS"/>
    <property type="match status" value="1"/>
</dbReference>
<dbReference type="GO" id="GO:0003684">
    <property type="term" value="F:damaged DNA binding"/>
    <property type="evidence" value="ECO:0007669"/>
    <property type="project" value="TreeGrafter"/>
</dbReference>
<evidence type="ECO:0000313" key="6">
    <source>
        <dbReference type="Proteomes" id="UP001251528"/>
    </source>
</evidence>
<keyword evidence="1" id="KW-0540">Nuclease</keyword>
<evidence type="ECO:0008006" key="7">
    <source>
        <dbReference type="Google" id="ProtNLM"/>
    </source>
</evidence>
<protein>
    <recommendedName>
        <fullName evidence="7">DNA repair metallo-beta-lactamase domain-containing protein</fullName>
    </recommendedName>
</protein>
<comment type="caution">
    <text evidence="5">The sequence shown here is derived from an EMBL/GenBank/DDBJ whole genome shotgun (WGS) entry which is preliminary data.</text>
</comment>
<reference evidence="5" key="1">
    <citation type="submission" date="2023-06" db="EMBL/GenBank/DDBJ databases">
        <title>Conoideocrella luteorostrata (Hypocreales: Clavicipitaceae), a potential biocontrol fungus for elongate hemlock scale in United States Christmas tree production areas.</title>
        <authorList>
            <person name="Barrett H."/>
            <person name="Lovett B."/>
            <person name="Macias A.M."/>
            <person name="Stajich J.E."/>
            <person name="Kasson M.T."/>
        </authorList>
    </citation>
    <scope>NUCLEOTIDE SEQUENCE</scope>
    <source>
        <strain evidence="5">ARSEF 14590</strain>
    </source>
</reference>
<dbReference type="GO" id="GO:0006303">
    <property type="term" value="P:double-strand break repair via nonhomologous end joining"/>
    <property type="evidence" value="ECO:0007669"/>
    <property type="project" value="TreeGrafter"/>
</dbReference>
<evidence type="ECO:0000256" key="1">
    <source>
        <dbReference type="ARBA" id="ARBA00022722"/>
    </source>
</evidence>